<dbReference type="SUPFAM" id="SSF53098">
    <property type="entry name" value="Ribonuclease H-like"/>
    <property type="match status" value="1"/>
</dbReference>
<dbReference type="Proteomes" id="UP000765509">
    <property type="component" value="Unassembled WGS sequence"/>
</dbReference>
<dbReference type="GO" id="GO:0005634">
    <property type="term" value="C:nucleus"/>
    <property type="evidence" value="ECO:0007669"/>
    <property type="project" value="UniProtKB-ARBA"/>
</dbReference>
<sequence>MKLELEECNDSPFSGNLSEDRTREKIKTCIRCPMPQKDVSEYCKAFDRCQKENISTCNRHGNMIKIQEPRSPWEILHMDWVTGLQPGGDRSYNAFLVIVDRFSKTPIFLSCHKDDTDMDTALLIWSGVISWTGIFTNFISEREPKFTSALWTNLHKLFGIKLSFSTAYHSQTYGLPERLNQTLEDMVKIIFSYGLECKDWDWLTHHWGTILPALEFAYKKSICASNNKTPAIIEKGWNPKLPQY</sequence>
<gene>
    <name evidence="3" type="ORF">O181_109719</name>
</gene>
<dbReference type="PROSITE" id="PS50994">
    <property type="entry name" value="INTEGRASE"/>
    <property type="match status" value="1"/>
</dbReference>
<dbReference type="Gene3D" id="3.30.420.10">
    <property type="entry name" value="Ribonuclease H-like superfamily/Ribonuclease H"/>
    <property type="match status" value="1"/>
</dbReference>
<evidence type="ECO:0000256" key="1">
    <source>
        <dbReference type="ARBA" id="ARBA00022884"/>
    </source>
</evidence>
<dbReference type="InterPro" id="IPR050951">
    <property type="entry name" value="Retrovirus_Pol_polyprotein"/>
</dbReference>
<keyword evidence="4" id="KW-1185">Reference proteome</keyword>
<evidence type="ECO:0000259" key="2">
    <source>
        <dbReference type="PROSITE" id="PS50994"/>
    </source>
</evidence>
<dbReference type="OrthoDB" id="2595244at2759"/>
<dbReference type="EMBL" id="AVOT02085448">
    <property type="protein sequence ID" value="MBW0570004.1"/>
    <property type="molecule type" value="Genomic_DNA"/>
</dbReference>
<dbReference type="GO" id="GO:0003723">
    <property type="term" value="F:RNA binding"/>
    <property type="evidence" value="ECO:0007669"/>
    <property type="project" value="UniProtKB-KW"/>
</dbReference>
<protein>
    <recommendedName>
        <fullName evidence="2">Integrase catalytic domain-containing protein</fullName>
    </recommendedName>
</protein>
<dbReference type="GO" id="GO:0015074">
    <property type="term" value="P:DNA integration"/>
    <property type="evidence" value="ECO:0007669"/>
    <property type="project" value="InterPro"/>
</dbReference>
<evidence type="ECO:0000313" key="3">
    <source>
        <dbReference type="EMBL" id="MBW0570004.1"/>
    </source>
</evidence>
<reference evidence="3" key="1">
    <citation type="submission" date="2021-03" db="EMBL/GenBank/DDBJ databases">
        <title>Draft genome sequence of rust myrtle Austropuccinia psidii MF-1, a brazilian biotype.</title>
        <authorList>
            <person name="Quecine M.C."/>
            <person name="Pachon D.M.R."/>
            <person name="Bonatelli M.L."/>
            <person name="Correr F.H."/>
            <person name="Franceschini L.M."/>
            <person name="Leite T.F."/>
            <person name="Margarido G.R.A."/>
            <person name="Almeida C.A."/>
            <person name="Ferrarezi J.A."/>
            <person name="Labate C.A."/>
        </authorList>
    </citation>
    <scope>NUCLEOTIDE SEQUENCE</scope>
    <source>
        <strain evidence="3">MF-1</strain>
    </source>
</reference>
<evidence type="ECO:0000313" key="4">
    <source>
        <dbReference type="Proteomes" id="UP000765509"/>
    </source>
</evidence>
<dbReference type="InterPro" id="IPR036397">
    <property type="entry name" value="RNaseH_sf"/>
</dbReference>
<dbReference type="AlphaFoldDB" id="A0A9Q3PQ58"/>
<dbReference type="PANTHER" id="PTHR37984">
    <property type="entry name" value="PROTEIN CBG26694"/>
    <property type="match status" value="1"/>
</dbReference>
<accession>A0A9Q3PQ58</accession>
<organism evidence="3 4">
    <name type="scientific">Austropuccinia psidii MF-1</name>
    <dbReference type="NCBI Taxonomy" id="1389203"/>
    <lineage>
        <taxon>Eukaryota</taxon>
        <taxon>Fungi</taxon>
        <taxon>Dikarya</taxon>
        <taxon>Basidiomycota</taxon>
        <taxon>Pucciniomycotina</taxon>
        <taxon>Pucciniomycetes</taxon>
        <taxon>Pucciniales</taxon>
        <taxon>Sphaerophragmiaceae</taxon>
        <taxon>Austropuccinia</taxon>
    </lineage>
</organism>
<dbReference type="InterPro" id="IPR001584">
    <property type="entry name" value="Integrase_cat-core"/>
</dbReference>
<comment type="caution">
    <text evidence="3">The sequence shown here is derived from an EMBL/GenBank/DDBJ whole genome shotgun (WGS) entry which is preliminary data.</text>
</comment>
<feature type="domain" description="Integrase catalytic" evidence="2">
    <location>
        <begin position="68"/>
        <end position="244"/>
    </location>
</feature>
<dbReference type="InterPro" id="IPR012337">
    <property type="entry name" value="RNaseH-like_sf"/>
</dbReference>
<name>A0A9Q3PQ58_9BASI</name>
<keyword evidence="1" id="KW-0694">RNA-binding</keyword>
<dbReference type="PANTHER" id="PTHR37984:SF5">
    <property type="entry name" value="PROTEIN NYNRIN-LIKE"/>
    <property type="match status" value="1"/>
</dbReference>
<proteinExistence type="predicted"/>